<evidence type="ECO:0000256" key="4">
    <source>
        <dbReference type="ARBA" id="ARBA00022984"/>
    </source>
</evidence>
<dbReference type="InterPro" id="IPR050979">
    <property type="entry name" value="LD-transpeptidase"/>
</dbReference>
<dbReference type="UniPathway" id="UPA00219"/>
<dbReference type="EMBL" id="PNIQ01001057">
    <property type="protein sequence ID" value="PMP73764.1"/>
    <property type="molecule type" value="Genomic_DNA"/>
</dbReference>
<dbReference type="GO" id="GO:0005576">
    <property type="term" value="C:extracellular region"/>
    <property type="evidence" value="ECO:0007669"/>
    <property type="project" value="TreeGrafter"/>
</dbReference>
<dbReference type="FunFam" id="2.40.440.10:FF:000015">
    <property type="entry name" value="ErfK/YbiS/YcfS/YnhG family protein"/>
    <property type="match status" value="1"/>
</dbReference>
<dbReference type="SUPFAM" id="SSF141523">
    <property type="entry name" value="L,D-transpeptidase catalytic domain-like"/>
    <property type="match status" value="1"/>
</dbReference>
<dbReference type="PANTHER" id="PTHR30582">
    <property type="entry name" value="L,D-TRANSPEPTIDASE"/>
    <property type="match status" value="1"/>
</dbReference>
<keyword evidence="2" id="KW-0808">Transferase</keyword>
<evidence type="ECO:0000256" key="3">
    <source>
        <dbReference type="ARBA" id="ARBA00022960"/>
    </source>
</evidence>
<dbReference type="Pfam" id="PF03734">
    <property type="entry name" value="YkuD"/>
    <property type="match status" value="1"/>
</dbReference>
<dbReference type="CDD" id="cd16913">
    <property type="entry name" value="YkuD_like"/>
    <property type="match status" value="1"/>
</dbReference>
<evidence type="ECO:0000256" key="2">
    <source>
        <dbReference type="ARBA" id="ARBA00022679"/>
    </source>
</evidence>
<evidence type="ECO:0000259" key="8">
    <source>
        <dbReference type="PROSITE" id="PS52029"/>
    </source>
</evidence>
<comment type="pathway">
    <text evidence="1 6">Cell wall biogenesis; peptidoglycan biosynthesis.</text>
</comment>
<dbReference type="GO" id="GO:0018104">
    <property type="term" value="P:peptidoglycan-protein cross-linking"/>
    <property type="evidence" value="ECO:0007669"/>
    <property type="project" value="TreeGrafter"/>
</dbReference>
<dbReference type="Gene3D" id="2.40.440.10">
    <property type="entry name" value="L,D-transpeptidase catalytic domain-like"/>
    <property type="match status" value="1"/>
</dbReference>
<name>A0A2J6WT35_9CHLR</name>
<evidence type="ECO:0000256" key="5">
    <source>
        <dbReference type="ARBA" id="ARBA00023316"/>
    </source>
</evidence>
<feature type="active site" description="Nucleophile" evidence="6">
    <location>
        <position position="351"/>
    </location>
</feature>
<feature type="active site" description="Proton donor/acceptor" evidence="6">
    <location>
        <position position="333"/>
    </location>
</feature>
<dbReference type="InterPro" id="IPR038063">
    <property type="entry name" value="Transpep_catalytic_dom"/>
</dbReference>
<organism evidence="9 10">
    <name type="scientific">Chloroflexus aggregans</name>
    <dbReference type="NCBI Taxonomy" id="152260"/>
    <lineage>
        <taxon>Bacteria</taxon>
        <taxon>Bacillati</taxon>
        <taxon>Chloroflexota</taxon>
        <taxon>Chloroflexia</taxon>
        <taxon>Chloroflexales</taxon>
        <taxon>Chloroflexineae</taxon>
        <taxon>Chloroflexaceae</taxon>
        <taxon>Chloroflexus</taxon>
    </lineage>
</organism>
<evidence type="ECO:0000313" key="10">
    <source>
        <dbReference type="Proteomes" id="UP000243376"/>
    </source>
</evidence>
<dbReference type="GO" id="GO:0016740">
    <property type="term" value="F:transferase activity"/>
    <property type="evidence" value="ECO:0007669"/>
    <property type="project" value="UniProtKB-KW"/>
</dbReference>
<keyword evidence="4 6" id="KW-0573">Peptidoglycan synthesis</keyword>
<proteinExistence type="predicted"/>
<comment type="caution">
    <text evidence="9">The sequence shown here is derived from an EMBL/GenBank/DDBJ whole genome shotgun (WGS) entry which is preliminary data.</text>
</comment>
<dbReference type="GO" id="GO:0071972">
    <property type="term" value="F:peptidoglycan L,D-transpeptidase activity"/>
    <property type="evidence" value="ECO:0007669"/>
    <property type="project" value="TreeGrafter"/>
</dbReference>
<evidence type="ECO:0000256" key="1">
    <source>
        <dbReference type="ARBA" id="ARBA00004752"/>
    </source>
</evidence>
<reference evidence="9 10" key="1">
    <citation type="submission" date="2018-01" db="EMBL/GenBank/DDBJ databases">
        <title>Metagenomic assembled genomes from two thermal pools in the Uzon Caldera, Kamchatka, Russia.</title>
        <authorList>
            <person name="Wilkins L."/>
            <person name="Ettinger C."/>
        </authorList>
    </citation>
    <scope>NUCLEOTIDE SEQUENCE [LARGE SCALE GENOMIC DNA]</scope>
    <source>
        <strain evidence="9">ZAV-02</strain>
    </source>
</reference>
<gene>
    <name evidence="9" type="ORF">C0184_15770</name>
</gene>
<feature type="region of interest" description="Disordered" evidence="7">
    <location>
        <begin position="214"/>
        <end position="250"/>
    </location>
</feature>
<dbReference type="InterPro" id="IPR005490">
    <property type="entry name" value="LD_TPept_cat_dom"/>
</dbReference>
<keyword evidence="3 6" id="KW-0133">Cell shape</keyword>
<evidence type="ECO:0000256" key="6">
    <source>
        <dbReference type="PROSITE-ProRule" id="PRU01373"/>
    </source>
</evidence>
<sequence>MRLIGMVLGIVLALIGTPLSAQSNALYFVATGQRLDDTYGFLSAWREGDGALTLGQPISQPFRDGDLIVQYFERGRLELHPAYNNAILRGRVGAEYAAALGRSFPLPSHAVREAPERRYFTETGYTIGPPFLAFWEAHGGIAVFGLPISEPCWEYIGGTLQQVQYFERARLEVDPRSASPTKTVQVGDIGRDLARLRGIDLRPVAAENAVPVDANGHVQELPPPTVTPPPLPKAPTPRPAQPTAQPAQPVAHSGDKLIIVDLSDQWLYALENGRIIFDAPVSTGRDGFNTPVGAFSIYAKVREQTMRGCLGGECWLVPKVPHAMYIVGGVALHGTYWHNQFGTGVRRSHGCINLPLVSAAWLYNWAPVGTPVIVRQ</sequence>
<dbReference type="Proteomes" id="UP000243376">
    <property type="component" value="Unassembled WGS sequence"/>
</dbReference>
<evidence type="ECO:0000256" key="7">
    <source>
        <dbReference type="SAM" id="MobiDB-lite"/>
    </source>
</evidence>
<keyword evidence="5 6" id="KW-0961">Cell wall biogenesis/degradation</keyword>
<feature type="compositionally biased region" description="Pro residues" evidence="7">
    <location>
        <begin position="221"/>
        <end position="240"/>
    </location>
</feature>
<dbReference type="PROSITE" id="PS52029">
    <property type="entry name" value="LD_TPASE"/>
    <property type="match status" value="1"/>
</dbReference>
<dbReference type="AlphaFoldDB" id="A0A2J6WT35"/>
<dbReference type="GO" id="GO:0008360">
    <property type="term" value="P:regulation of cell shape"/>
    <property type="evidence" value="ECO:0007669"/>
    <property type="project" value="UniProtKB-UniRule"/>
</dbReference>
<dbReference type="GO" id="GO:0071555">
    <property type="term" value="P:cell wall organization"/>
    <property type="evidence" value="ECO:0007669"/>
    <property type="project" value="UniProtKB-UniRule"/>
</dbReference>
<feature type="domain" description="L,D-TPase catalytic" evidence="8">
    <location>
        <begin position="256"/>
        <end position="375"/>
    </location>
</feature>
<accession>A0A2J6WT35</accession>
<evidence type="ECO:0000313" key="9">
    <source>
        <dbReference type="EMBL" id="PMP73764.1"/>
    </source>
</evidence>
<dbReference type="PANTHER" id="PTHR30582:SF2">
    <property type="entry name" value="L,D-TRANSPEPTIDASE YCIB-RELATED"/>
    <property type="match status" value="1"/>
</dbReference>
<protein>
    <submittedName>
        <fullName evidence="9">Murein L,D-transpeptidase</fullName>
    </submittedName>
</protein>